<dbReference type="Gene3D" id="3.90.550.10">
    <property type="entry name" value="Spore Coat Polysaccharide Biosynthesis Protein SpsA, Chain A"/>
    <property type="match status" value="1"/>
</dbReference>
<dbReference type="Proteomes" id="UP000701853">
    <property type="component" value="Chromosome 10"/>
</dbReference>
<gene>
    <name evidence="6" type="ORF">CXB51_027244</name>
</gene>
<evidence type="ECO:0000256" key="4">
    <source>
        <dbReference type="SAM" id="MobiDB-lite"/>
    </source>
</evidence>
<feature type="transmembrane region" description="Helical" evidence="5">
    <location>
        <begin position="43"/>
        <end position="61"/>
    </location>
</feature>
<feature type="compositionally biased region" description="Low complexity" evidence="4">
    <location>
        <begin position="1"/>
        <end position="11"/>
    </location>
</feature>
<dbReference type="EMBL" id="JAHUZN010000010">
    <property type="protein sequence ID" value="KAG8482350.1"/>
    <property type="molecule type" value="Genomic_DNA"/>
</dbReference>
<evidence type="ECO:0000313" key="7">
    <source>
        <dbReference type="Proteomes" id="UP000701853"/>
    </source>
</evidence>
<evidence type="ECO:0000313" key="6">
    <source>
        <dbReference type="EMBL" id="KAG8482350.1"/>
    </source>
</evidence>
<evidence type="ECO:0008006" key="8">
    <source>
        <dbReference type="Google" id="ProtNLM"/>
    </source>
</evidence>
<keyword evidence="5" id="KW-0472">Membrane</keyword>
<dbReference type="AlphaFoldDB" id="A0A8J5YTP8"/>
<dbReference type="OrthoDB" id="411524at2759"/>
<dbReference type="InterPro" id="IPR050748">
    <property type="entry name" value="Glycosyltrans_8_dom-fam"/>
</dbReference>
<dbReference type="PANTHER" id="PTHR13778">
    <property type="entry name" value="GLYCOSYLTRANSFERASE 8 DOMAIN-CONTAINING PROTEIN"/>
    <property type="match status" value="1"/>
</dbReference>
<keyword evidence="7" id="KW-1185">Reference proteome</keyword>
<proteinExistence type="predicted"/>
<sequence>MSSSYMSWRSSATNRRPTQPTNTSKNRGTIYPDLNQDPTPKPVIHFLAFALIIFLGLLQFLPASHFRHPSDPHRNWVPFNSHSSPSPTVKLAVDEDDGLIHIVSWMQCLDLKVLAVLANSTLSSSRYPDLLHFHFFTPQGDKDKVSFYKLKVLFPHSNLELHGQEKVKEIIKRASSEAEYDSLNLEEIAPFIIPSAHQSLAKFIYVSPNLILMGRIEELTGIDLSAYAAAAAEDCSNRLNSYVSLDVLDAIQRSASKPWISVTPYVKDACMPDLSLLLINGKKLEEFLEAVLWWSKVLNWSDRFLFLPFRRNTLHKDDNITSLYSSHNQRMITSTFVCMYICRSDKRNPAIGLALYNRYLKLSNSWLVKEPALVDTIEKSMITHYDGPKIVCSEFGNDTIPGSCHGNLWIKYLPSMSNQILGS</sequence>
<evidence type="ECO:0000256" key="2">
    <source>
        <dbReference type="ARBA" id="ARBA00022676"/>
    </source>
</evidence>
<keyword evidence="5" id="KW-0812">Transmembrane</keyword>
<dbReference type="PANTHER" id="PTHR13778:SF47">
    <property type="entry name" value="LIPOPOLYSACCHARIDE 1,3-GALACTOSYLTRANSFERASE"/>
    <property type="match status" value="1"/>
</dbReference>
<organism evidence="6 7">
    <name type="scientific">Gossypium anomalum</name>
    <dbReference type="NCBI Taxonomy" id="47600"/>
    <lineage>
        <taxon>Eukaryota</taxon>
        <taxon>Viridiplantae</taxon>
        <taxon>Streptophyta</taxon>
        <taxon>Embryophyta</taxon>
        <taxon>Tracheophyta</taxon>
        <taxon>Spermatophyta</taxon>
        <taxon>Magnoliopsida</taxon>
        <taxon>eudicotyledons</taxon>
        <taxon>Gunneridae</taxon>
        <taxon>Pentapetalae</taxon>
        <taxon>rosids</taxon>
        <taxon>malvids</taxon>
        <taxon>Malvales</taxon>
        <taxon>Malvaceae</taxon>
        <taxon>Malvoideae</taxon>
        <taxon>Gossypium</taxon>
    </lineage>
</organism>
<dbReference type="InterPro" id="IPR029044">
    <property type="entry name" value="Nucleotide-diphossugar_trans"/>
</dbReference>
<keyword evidence="5" id="KW-1133">Transmembrane helix</keyword>
<evidence type="ECO:0000256" key="3">
    <source>
        <dbReference type="ARBA" id="ARBA00022679"/>
    </source>
</evidence>
<dbReference type="GO" id="GO:0016757">
    <property type="term" value="F:glycosyltransferase activity"/>
    <property type="evidence" value="ECO:0007669"/>
    <property type="project" value="UniProtKB-KW"/>
</dbReference>
<evidence type="ECO:0000256" key="5">
    <source>
        <dbReference type="SAM" id="Phobius"/>
    </source>
</evidence>
<keyword evidence="2" id="KW-0328">Glycosyltransferase</keyword>
<keyword evidence="3" id="KW-0808">Transferase</keyword>
<name>A0A8J5YTP8_9ROSI</name>
<reference evidence="6 7" key="1">
    <citation type="journal article" date="2021" name="bioRxiv">
        <title>The Gossypium anomalum genome as a resource for cotton improvement and evolutionary analysis of hybrid incompatibility.</title>
        <authorList>
            <person name="Grover C.E."/>
            <person name="Yuan D."/>
            <person name="Arick M.A."/>
            <person name="Miller E.R."/>
            <person name="Hu G."/>
            <person name="Peterson D.G."/>
            <person name="Wendel J.F."/>
            <person name="Udall J.A."/>
        </authorList>
    </citation>
    <scope>NUCLEOTIDE SEQUENCE [LARGE SCALE GENOMIC DNA]</scope>
    <source>
        <strain evidence="6">JFW-Udall</strain>
        <tissue evidence="6">Leaf</tissue>
    </source>
</reference>
<evidence type="ECO:0000256" key="1">
    <source>
        <dbReference type="ARBA" id="ARBA00004877"/>
    </source>
</evidence>
<comment type="pathway">
    <text evidence="1">Glycan metabolism; pectin biosynthesis.</text>
</comment>
<feature type="compositionally biased region" description="Polar residues" evidence="4">
    <location>
        <begin position="12"/>
        <end position="27"/>
    </location>
</feature>
<comment type="caution">
    <text evidence="6">The sequence shown here is derived from an EMBL/GenBank/DDBJ whole genome shotgun (WGS) entry which is preliminary data.</text>
</comment>
<protein>
    <recommendedName>
        <fullName evidence="8">Hexosyltransferase</fullName>
    </recommendedName>
</protein>
<feature type="region of interest" description="Disordered" evidence="4">
    <location>
        <begin position="1"/>
        <end position="34"/>
    </location>
</feature>
<accession>A0A8J5YTP8</accession>
<dbReference type="GO" id="GO:0005794">
    <property type="term" value="C:Golgi apparatus"/>
    <property type="evidence" value="ECO:0007669"/>
    <property type="project" value="TreeGrafter"/>
</dbReference>
<dbReference type="SUPFAM" id="SSF53448">
    <property type="entry name" value="Nucleotide-diphospho-sugar transferases"/>
    <property type="match status" value="1"/>
</dbReference>